<dbReference type="AlphaFoldDB" id="A0A1T0A124"/>
<keyword evidence="1 12" id="KW-0639">Primosome</keyword>
<dbReference type="InterPro" id="IPR040498">
    <property type="entry name" value="PriA_CRR"/>
</dbReference>
<accession>A0A1T0A124</accession>
<feature type="binding site" evidence="12">
    <location>
        <position position="462"/>
    </location>
    <ligand>
        <name>Zn(2+)</name>
        <dbReference type="ChEBI" id="CHEBI:29105"/>
        <label>2</label>
    </ligand>
</feature>
<dbReference type="GO" id="GO:0003677">
    <property type="term" value="F:DNA binding"/>
    <property type="evidence" value="ECO:0007669"/>
    <property type="project" value="UniProtKB-UniRule"/>
</dbReference>
<dbReference type="GO" id="GO:0006310">
    <property type="term" value="P:DNA recombination"/>
    <property type="evidence" value="ECO:0007669"/>
    <property type="project" value="InterPro"/>
</dbReference>
<comment type="similarity">
    <text evidence="12">Belongs to the helicase family. PriA subfamily.</text>
</comment>
<dbReference type="InterPro" id="IPR041236">
    <property type="entry name" value="PriA_C"/>
</dbReference>
<dbReference type="SMART" id="SM00487">
    <property type="entry name" value="DEXDc"/>
    <property type="match status" value="1"/>
</dbReference>
<dbReference type="SMART" id="SM00490">
    <property type="entry name" value="HELICc"/>
    <property type="match status" value="1"/>
</dbReference>
<dbReference type="InterPro" id="IPR001650">
    <property type="entry name" value="Helicase_C-like"/>
</dbReference>
<keyword evidence="8 12" id="KW-0067">ATP-binding</keyword>
<feature type="binding site" evidence="12">
    <location>
        <position position="481"/>
    </location>
    <ligand>
        <name>Zn(2+)</name>
        <dbReference type="ChEBI" id="CHEBI:29105"/>
        <label>2</label>
    </ligand>
</feature>
<evidence type="ECO:0000256" key="8">
    <source>
        <dbReference type="ARBA" id="ARBA00022840"/>
    </source>
</evidence>
<dbReference type="Pfam" id="PF17764">
    <property type="entry name" value="PriA_3primeBD"/>
    <property type="match status" value="1"/>
</dbReference>
<organism evidence="15 17">
    <name type="scientific">Moraxella caviae</name>
    <dbReference type="NCBI Taxonomy" id="34060"/>
    <lineage>
        <taxon>Bacteria</taxon>
        <taxon>Pseudomonadati</taxon>
        <taxon>Pseudomonadota</taxon>
        <taxon>Gammaproteobacteria</taxon>
        <taxon>Moraxellales</taxon>
        <taxon>Moraxellaceae</taxon>
        <taxon>Moraxella</taxon>
    </lineage>
</organism>
<comment type="catalytic activity">
    <reaction evidence="12">
        <text>Couples ATP hydrolysis with the unwinding of duplex DNA by translocating in the 3'-5' direction.</text>
        <dbReference type="EC" id="5.6.2.4"/>
    </reaction>
</comment>
<dbReference type="Proteomes" id="UP000190435">
    <property type="component" value="Unassembled WGS sequence"/>
</dbReference>
<dbReference type="InterPro" id="IPR042115">
    <property type="entry name" value="PriA_3primeBD_sf"/>
</dbReference>
<dbReference type="OrthoDB" id="9759544at2"/>
<keyword evidence="9 12" id="KW-0238">DNA-binding</keyword>
<keyword evidence="4 12" id="KW-0547">Nucleotide-binding</keyword>
<dbReference type="EC" id="5.6.2.4" evidence="12"/>
<dbReference type="Pfam" id="PF18074">
    <property type="entry name" value="PriA_C"/>
    <property type="match status" value="1"/>
</dbReference>
<reference evidence="15 17" key="1">
    <citation type="submission" date="2017-02" db="EMBL/GenBank/DDBJ databases">
        <title>Draft genome sequence of Moraxella caviae CCUG 355 type strain.</title>
        <authorList>
            <person name="Engstrom-Jakobsson H."/>
            <person name="Salva-Serra F."/>
            <person name="Thorell K."/>
            <person name="Gonzales-Siles L."/>
            <person name="Karlsson R."/>
            <person name="Boulund F."/>
            <person name="Engstrand L."/>
            <person name="Moore E."/>
        </authorList>
    </citation>
    <scope>NUCLEOTIDE SEQUENCE [LARGE SCALE GENOMIC DNA]</scope>
    <source>
        <strain evidence="15 17">CCUG 355</strain>
    </source>
</reference>
<dbReference type="STRING" id="34060.B0181_07050"/>
<dbReference type="Proteomes" id="UP000255279">
    <property type="component" value="Unassembled WGS sequence"/>
</dbReference>
<dbReference type="InterPro" id="IPR027417">
    <property type="entry name" value="P-loop_NTPase"/>
</dbReference>
<dbReference type="PROSITE" id="PS51192">
    <property type="entry name" value="HELICASE_ATP_BIND_1"/>
    <property type="match status" value="1"/>
</dbReference>
<keyword evidence="7 12" id="KW-0862">Zinc</keyword>
<feature type="binding site" evidence="12">
    <location>
        <position position="491"/>
    </location>
    <ligand>
        <name>Zn(2+)</name>
        <dbReference type="ChEBI" id="CHEBI:29105"/>
        <label>1</label>
    </ligand>
</feature>
<feature type="binding site" evidence="12">
    <location>
        <position position="478"/>
    </location>
    <ligand>
        <name>Zn(2+)</name>
        <dbReference type="ChEBI" id="CHEBI:29105"/>
        <label>2</label>
    </ligand>
</feature>
<dbReference type="GO" id="GO:0006269">
    <property type="term" value="P:DNA replication, synthesis of primer"/>
    <property type="evidence" value="ECO:0007669"/>
    <property type="project" value="UniProtKB-KW"/>
</dbReference>
<comment type="subunit">
    <text evidence="12">Component of the replication restart primosome.</text>
</comment>
<dbReference type="EMBL" id="UGQE01000001">
    <property type="protein sequence ID" value="STZ09846.1"/>
    <property type="molecule type" value="Genomic_DNA"/>
</dbReference>
<dbReference type="Gene3D" id="3.40.1440.60">
    <property type="entry name" value="PriA, 3(prime) DNA-binding domain"/>
    <property type="match status" value="1"/>
</dbReference>
<dbReference type="SUPFAM" id="SSF52540">
    <property type="entry name" value="P-loop containing nucleoside triphosphate hydrolases"/>
    <property type="match status" value="2"/>
</dbReference>
<keyword evidence="17" id="KW-1185">Reference proteome</keyword>
<dbReference type="CDD" id="cd17929">
    <property type="entry name" value="DEXHc_priA"/>
    <property type="match status" value="1"/>
</dbReference>
<reference evidence="16 18" key="2">
    <citation type="submission" date="2018-06" db="EMBL/GenBank/DDBJ databases">
        <authorList>
            <consortium name="Pathogen Informatics"/>
            <person name="Doyle S."/>
        </authorList>
    </citation>
    <scope>NUCLEOTIDE SEQUENCE [LARGE SCALE GENOMIC DNA]</scope>
    <source>
        <strain evidence="16 18">NCTC10293</strain>
    </source>
</reference>
<name>A0A1T0A124_9GAMM</name>
<keyword evidence="3 12" id="KW-0479">Metal-binding</keyword>
<evidence type="ECO:0000313" key="16">
    <source>
        <dbReference type="EMBL" id="STZ09846.1"/>
    </source>
</evidence>
<dbReference type="NCBIfam" id="NF004067">
    <property type="entry name" value="PRK05580.1-4"/>
    <property type="match status" value="1"/>
</dbReference>
<dbReference type="HAMAP" id="MF_00983">
    <property type="entry name" value="PriA"/>
    <property type="match status" value="1"/>
</dbReference>
<dbReference type="NCBIfam" id="TIGR00595">
    <property type="entry name" value="priA"/>
    <property type="match status" value="1"/>
</dbReference>
<dbReference type="InterPro" id="IPR011545">
    <property type="entry name" value="DEAD/DEAH_box_helicase_dom"/>
</dbReference>
<feature type="binding site" evidence="12">
    <location>
        <position position="494"/>
    </location>
    <ligand>
        <name>Zn(2+)</name>
        <dbReference type="ChEBI" id="CHEBI:29105"/>
        <label>1</label>
    </ligand>
</feature>
<comment type="function">
    <text evidence="12">Initiates the restart of stalled replication forks, which reloads the replicative helicase on sites other than the origin of replication. Recognizes and binds to abandoned replication forks and remodels them to uncover a helicase loading site. Promotes assembly of the primosome at these replication forks.</text>
</comment>
<evidence type="ECO:0000256" key="9">
    <source>
        <dbReference type="ARBA" id="ARBA00023125"/>
    </source>
</evidence>
<evidence type="ECO:0000256" key="6">
    <source>
        <dbReference type="ARBA" id="ARBA00022806"/>
    </source>
</evidence>
<evidence type="ECO:0000256" key="2">
    <source>
        <dbReference type="ARBA" id="ARBA00022705"/>
    </source>
</evidence>
<evidence type="ECO:0000313" key="18">
    <source>
        <dbReference type="Proteomes" id="UP000255279"/>
    </source>
</evidence>
<keyword evidence="5 12" id="KW-0378">Hydrolase</keyword>
<evidence type="ECO:0000256" key="12">
    <source>
        <dbReference type="HAMAP-Rule" id="MF_00983"/>
    </source>
</evidence>
<evidence type="ECO:0000313" key="17">
    <source>
        <dbReference type="Proteomes" id="UP000190435"/>
    </source>
</evidence>
<dbReference type="InterPro" id="IPR014001">
    <property type="entry name" value="Helicase_ATP-bd"/>
</dbReference>
<dbReference type="Pfam" id="PF00271">
    <property type="entry name" value="Helicase_C"/>
    <property type="match status" value="1"/>
</dbReference>
<dbReference type="Pfam" id="PF18319">
    <property type="entry name" value="Zn_ribbon_PriA"/>
    <property type="match status" value="1"/>
</dbReference>
<evidence type="ECO:0000256" key="7">
    <source>
        <dbReference type="ARBA" id="ARBA00022833"/>
    </source>
</evidence>
<evidence type="ECO:0000256" key="1">
    <source>
        <dbReference type="ARBA" id="ARBA00022515"/>
    </source>
</evidence>
<dbReference type="GO" id="GO:0043138">
    <property type="term" value="F:3'-5' DNA helicase activity"/>
    <property type="evidence" value="ECO:0007669"/>
    <property type="project" value="UniProtKB-EC"/>
</dbReference>
<evidence type="ECO:0000259" key="13">
    <source>
        <dbReference type="PROSITE" id="PS51192"/>
    </source>
</evidence>
<feature type="binding site" evidence="12">
    <location>
        <position position="459"/>
    </location>
    <ligand>
        <name>Zn(2+)</name>
        <dbReference type="ChEBI" id="CHEBI:29105"/>
        <label>2</label>
    </ligand>
</feature>
<proteinExistence type="inferred from homology"/>
<dbReference type="RefSeq" id="WP_078276800.1">
    <property type="nucleotide sequence ID" value="NZ_CAACXO010000062.1"/>
</dbReference>
<evidence type="ECO:0000256" key="11">
    <source>
        <dbReference type="ARBA" id="ARBA00048988"/>
    </source>
</evidence>
<dbReference type="GO" id="GO:0016787">
    <property type="term" value="F:hydrolase activity"/>
    <property type="evidence" value="ECO:0007669"/>
    <property type="project" value="UniProtKB-KW"/>
</dbReference>
<dbReference type="GO" id="GO:0006302">
    <property type="term" value="P:double-strand break repair"/>
    <property type="evidence" value="ECO:0007669"/>
    <property type="project" value="InterPro"/>
</dbReference>
<dbReference type="Gene3D" id="3.40.50.300">
    <property type="entry name" value="P-loop containing nucleotide triphosphate hydrolases"/>
    <property type="match status" value="2"/>
</dbReference>
<protein>
    <recommendedName>
        <fullName evidence="12">Replication restart protein PriA</fullName>
    </recommendedName>
    <alternativeName>
        <fullName evidence="12">ATP-dependent DNA helicase PriA</fullName>
        <ecNumber evidence="12">5.6.2.4</ecNumber>
    </alternativeName>
    <alternativeName>
        <fullName evidence="12">DNA 3'-5' helicase PriA</fullName>
    </alternativeName>
</protein>
<dbReference type="GO" id="GO:0005524">
    <property type="term" value="F:ATP binding"/>
    <property type="evidence" value="ECO:0007669"/>
    <property type="project" value="UniProtKB-UniRule"/>
</dbReference>
<sequence>MLLRLALPTPLYRSFDYLCPSECLVHGKLPAVGSRALAPFGKKQLVGIIIAHINATDSDVPASKLRPIIDVLDDTPILSAQMLDFAGWLARYYHYPLGDTLSVMLPALISQGKPIHTPKTLWQRTSTPADGIAKSAKKQLACLELFCALPDGVSDTDLRLANISSQTLKALQDKGLIQKNTLKTTPNAPPTAQVIGEVLPPNDEQRSAIDTITQAIDAGNYQGILLHGITGSGKTEVYLQAMAHALAAGKQVLILVPEIGLTPQTKSRFGSRFAANICVLHSGLNDSERLAGWADCLLGQAQIIIGTRSSVLYPFANLGLIIIDEAHDGSYKQQDHLRYHACDVALWRGLTERIPVVLGTATPSLEQLKLAQNGKLHQCKLTKRAGAATLAQMQLIDIRQSTRAVMHQDGQAHDTTLGDDTVRQMRECLARGEQVLVFINRRGYAPILLCDACGWQADCPNCDAHLTLHKGHYTYLKCHHCGHQTAPPHACPECNSANLINLGLGTSKLAEHLHALFANPQISPISYPIVQIDRDTMRKKGAWERTYAQILTGAPMILVGTQMIAKGHHFPNVTLVVISDADAGLLSPDFRSPEHTAQRIIQVAGRAGRADKAGRVLIQTRQPDNPLLTTLVCQGYDAFAQNLLKERQMLGLPPFAHAALIRAESHDVAKARTAIAEIGKNLPKTHDIATISTDAPMAKKGGRYHVQFLLLAKNRKSLHALLDAHWLRLIDLPSVKAVKISLDIDPLGW</sequence>
<evidence type="ECO:0000313" key="15">
    <source>
        <dbReference type="EMBL" id="OOR89430.1"/>
    </source>
</evidence>
<evidence type="ECO:0000256" key="4">
    <source>
        <dbReference type="ARBA" id="ARBA00022741"/>
    </source>
</evidence>
<comment type="cofactor">
    <cofactor evidence="12">
        <name>Zn(2+)</name>
        <dbReference type="ChEBI" id="CHEBI:29105"/>
    </cofactor>
    <text evidence="12">Binds 2 zinc ions per subunit.</text>
</comment>
<dbReference type="FunFam" id="3.40.1440.60:FF:000001">
    <property type="entry name" value="Primosomal protein N"/>
    <property type="match status" value="1"/>
</dbReference>
<feature type="binding site" evidence="12">
    <location>
        <position position="450"/>
    </location>
    <ligand>
        <name>Zn(2+)</name>
        <dbReference type="ChEBI" id="CHEBI:29105"/>
        <label>1</label>
    </ligand>
</feature>
<feature type="domain" description="Helicase C-terminal" evidence="14">
    <location>
        <begin position="486"/>
        <end position="651"/>
    </location>
</feature>
<dbReference type="GO" id="GO:0008270">
    <property type="term" value="F:zinc ion binding"/>
    <property type="evidence" value="ECO:0007669"/>
    <property type="project" value="UniProtKB-UniRule"/>
</dbReference>
<dbReference type="InterPro" id="IPR041222">
    <property type="entry name" value="PriA_3primeBD"/>
</dbReference>
<evidence type="ECO:0000259" key="14">
    <source>
        <dbReference type="PROSITE" id="PS51194"/>
    </source>
</evidence>
<dbReference type="Pfam" id="PF00270">
    <property type="entry name" value="DEAD"/>
    <property type="match status" value="1"/>
</dbReference>
<gene>
    <name evidence="12 16" type="primary">priA</name>
    <name evidence="15" type="ORF">B0181_07050</name>
    <name evidence="16" type="ORF">NCTC10293_00157</name>
</gene>
<feature type="domain" description="Helicase ATP-binding" evidence="13">
    <location>
        <begin position="215"/>
        <end position="381"/>
    </location>
</feature>
<dbReference type="InterPro" id="IPR005259">
    <property type="entry name" value="PriA"/>
</dbReference>
<dbReference type="PANTHER" id="PTHR30580:SF0">
    <property type="entry name" value="PRIMOSOMAL PROTEIN N"/>
    <property type="match status" value="1"/>
</dbReference>
<dbReference type="EMBL" id="MUXU01000039">
    <property type="protein sequence ID" value="OOR89430.1"/>
    <property type="molecule type" value="Genomic_DNA"/>
</dbReference>
<dbReference type="GO" id="GO:1990077">
    <property type="term" value="C:primosome complex"/>
    <property type="evidence" value="ECO:0007669"/>
    <property type="project" value="UniProtKB-UniRule"/>
</dbReference>
<evidence type="ECO:0000256" key="10">
    <source>
        <dbReference type="ARBA" id="ARBA00023235"/>
    </source>
</evidence>
<feature type="binding site" evidence="12">
    <location>
        <position position="453"/>
    </location>
    <ligand>
        <name>Zn(2+)</name>
        <dbReference type="ChEBI" id="CHEBI:29105"/>
        <label>1</label>
    </ligand>
</feature>
<comment type="catalytic activity">
    <reaction evidence="11 12">
        <text>ATP + H2O = ADP + phosphate + H(+)</text>
        <dbReference type="Rhea" id="RHEA:13065"/>
        <dbReference type="ChEBI" id="CHEBI:15377"/>
        <dbReference type="ChEBI" id="CHEBI:15378"/>
        <dbReference type="ChEBI" id="CHEBI:30616"/>
        <dbReference type="ChEBI" id="CHEBI:43474"/>
        <dbReference type="ChEBI" id="CHEBI:456216"/>
        <dbReference type="EC" id="5.6.2.4"/>
    </reaction>
</comment>
<keyword evidence="10 12" id="KW-0413">Isomerase</keyword>
<evidence type="ECO:0000256" key="3">
    <source>
        <dbReference type="ARBA" id="ARBA00022723"/>
    </source>
</evidence>
<dbReference type="GO" id="GO:0006270">
    <property type="term" value="P:DNA replication initiation"/>
    <property type="evidence" value="ECO:0007669"/>
    <property type="project" value="TreeGrafter"/>
</dbReference>
<dbReference type="PROSITE" id="PS51194">
    <property type="entry name" value="HELICASE_CTER"/>
    <property type="match status" value="1"/>
</dbReference>
<keyword evidence="2 12" id="KW-0235">DNA replication</keyword>
<evidence type="ECO:0000256" key="5">
    <source>
        <dbReference type="ARBA" id="ARBA00022801"/>
    </source>
</evidence>
<keyword evidence="6 12" id="KW-0347">Helicase</keyword>
<dbReference type="FunFam" id="3.40.50.300:FF:000489">
    <property type="entry name" value="Primosome assembly protein PriA"/>
    <property type="match status" value="1"/>
</dbReference>
<dbReference type="PANTHER" id="PTHR30580">
    <property type="entry name" value="PRIMOSOMAL PROTEIN N"/>
    <property type="match status" value="1"/>
</dbReference>